<dbReference type="Proteomes" id="UP000317093">
    <property type="component" value="Chromosome"/>
</dbReference>
<proteinExistence type="predicted"/>
<dbReference type="Pfam" id="PF13243">
    <property type="entry name" value="SQHop_cyclase_C"/>
    <property type="match status" value="1"/>
</dbReference>
<evidence type="ECO:0000256" key="1">
    <source>
        <dbReference type="SAM" id="SignalP"/>
    </source>
</evidence>
<gene>
    <name evidence="3" type="ORF">Pan216_34800</name>
</gene>
<evidence type="ECO:0000313" key="3">
    <source>
        <dbReference type="EMBL" id="QDU62613.1"/>
    </source>
</evidence>
<feature type="domain" description="Squalene cyclase C-terminal" evidence="2">
    <location>
        <begin position="40"/>
        <end position="253"/>
    </location>
</feature>
<feature type="signal peptide" evidence="1">
    <location>
        <begin position="1"/>
        <end position="22"/>
    </location>
</feature>
<protein>
    <recommendedName>
        <fullName evidence="2">Squalene cyclase C-terminal domain-containing protein</fullName>
    </recommendedName>
</protein>
<name>A0A518B6L0_9BACT</name>
<dbReference type="OrthoDB" id="244237at2"/>
<dbReference type="KEGG" id="knv:Pan216_34800"/>
<feature type="chain" id="PRO_5022145526" description="Squalene cyclase C-terminal domain-containing protein" evidence="1">
    <location>
        <begin position="23"/>
        <end position="402"/>
    </location>
</feature>
<sequence length="402" mass="45750" precursor="true">MRPAIWSSVAALSLGLAATSLAEEKTQPTAKARTGTKTPAISTSKLATTAEIEKGIERGIKYLLESQNKDGSWGGMRRTKGLNIYAPVPGAHHAFTAAVTAMAITALIESDDGSRRVSDAIDRAEAWLLEYLPRVRRATPDAIYNNWTHGYSIQALVRLHHRHRGDEQRQELIEDRIKQQIAYLGRYESVDGGWGYYDFNVGSQRPTSSSTSFMTATILVALDEAKELEIEAPKPVVQRAIASIKRQQKPDFSYLYGEYMKWSPMYDINRPAGSLGRSQACNLALRLWGDQRITNEVLDTWLQRLFDRNLWLDMGRKRPVPHESWFAVAGYFYYYGHYYGALCIEQLPVDQRPTHQGRMARILLDKQEKDGSWWDFPFYDYHQPYGTAFALMTLVRCLPAER</sequence>
<dbReference type="AlphaFoldDB" id="A0A518B6L0"/>
<dbReference type="EMBL" id="CP036279">
    <property type="protein sequence ID" value="QDU62613.1"/>
    <property type="molecule type" value="Genomic_DNA"/>
</dbReference>
<organism evidence="3 4">
    <name type="scientific">Kolteria novifilia</name>
    <dbReference type="NCBI Taxonomy" id="2527975"/>
    <lineage>
        <taxon>Bacteria</taxon>
        <taxon>Pseudomonadati</taxon>
        <taxon>Planctomycetota</taxon>
        <taxon>Planctomycetia</taxon>
        <taxon>Kolteriales</taxon>
        <taxon>Kolteriaceae</taxon>
        <taxon>Kolteria</taxon>
    </lineage>
</organism>
<evidence type="ECO:0000259" key="2">
    <source>
        <dbReference type="Pfam" id="PF13243"/>
    </source>
</evidence>
<evidence type="ECO:0000313" key="4">
    <source>
        <dbReference type="Proteomes" id="UP000317093"/>
    </source>
</evidence>
<dbReference type="InterPro" id="IPR008930">
    <property type="entry name" value="Terpenoid_cyclase/PrenylTrfase"/>
</dbReference>
<keyword evidence="1" id="KW-0732">Signal</keyword>
<accession>A0A518B6L0</accession>
<reference evidence="3 4" key="1">
    <citation type="submission" date="2019-02" db="EMBL/GenBank/DDBJ databases">
        <title>Deep-cultivation of Planctomycetes and their phenomic and genomic characterization uncovers novel biology.</title>
        <authorList>
            <person name="Wiegand S."/>
            <person name="Jogler M."/>
            <person name="Boedeker C."/>
            <person name="Pinto D."/>
            <person name="Vollmers J."/>
            <person name="Rivas-Marin E."/>
            <person name="Kohn T."/>
            <person name="Peeters S.H."/>
            <person name="Heuer A."/>
            <person name="Rast P."/>
            <person name="Oberbeckmann S."/>
            <person name="Bunk B."/>
            <person name="Jeske O."/>
            <person name="Meyerdierks A."/>
            <person name="Storesund J.E."/>
            <person name="Kallscheuer N."/>
            <person name="Luecker S."/>
            <person name="Lage O.M."/>
            <person name="Pohl T."/>
            <person name="Merkel B.J."/>
            <person name="Hornburger P."/>
            <person name="Mueller R.-W."/>
            <person name="Bruemmer F."/>
            <person name="Labrenz M."/>
            <person name="Spormann A.M."/>
            <person name="Op den Camp H."/>
            <person name="Overmann J."/>
            <person name="Amann R."/>
            <person name="Jetten M.S.M."/>
            <person name="Mascher T."/>
            <person name="Medema M.H."/>
            <person name="Devos D.P."/>
            <person name="Kaster A.-K."/>
            <person name="Ovreas L."/>
            <person name="Rohde M."/>
            <person name="Galperin M.Y."/>
            <person name="Jogler C."/>
        </authorList>
    </citation>
    <scope>NUCLEOTIDE SEQUENCE [LARGE SCALE GENOMIC DNA]</scope>
    <source>
        <strain evidence="3 4">Pan216</strain>
    </source>
</reference>
<dbReference type="CDD" id="cd00688">
    <property type="entry name" value="ISOPREN_C2_like"/>
    <property type="match status" value="1"/>
</dbReference>
<dbReference type="RefSeq" id="WP_145259497.1">
    <property type="nucleotide sequence ID" value="NZ_CP036279.1"/>
</dbReference>
<dbReference type="InterPro" id="IPR032696">
    <property type="entry name" value="SQ_cyclase_C"/>
</dbReference>
<dbReference type="SUPFAM" id="SSF48239">
    <property type="entry name" value="Terpenoid cyclases/Protein prenyltransferases"/>
    <property type="match status" value="1"/>
</dbReference>
<dbReference type="Gene3D" id="1.50.10.20">
    <property type="match status" value="2"/>
</dbReference>
<keyword evidence="4" id="KW-1185">Reference proteome</keyword>